<sequence length="221" mass="24586">MSIPLFQLSLFINCVCVCLLDESYEDEALSEIWDDYGLEAGNVTATVIRLQKQISASTKGFSPAMASFESHLFPVEDKTSVVGYCANHITVLQTSPGTEFYNSSRSRRNSLGDFKSLSSCNVCKPAVITTADYEHQVKNIKNSIIMVPLTDSHSSVLRRPKNRGMFANIEGVRHVINPKIEERELMEANENRDAALMEIAEISSLGDLKQKLEYLEPIACS</sequence>
<feature type="signal peptide" evidence="1">
    <location>
        <begin position="1"/>
        <end position="20"/>
    </location>
</feature>
<evidence type="ECO:0000313" key="3">
    <source>
        <dbReference type="Proteomes" id="UP000436088"/>
    </source>
</evidence>
<dbReference type="PANTHER" id="PTHR31029:SF3">
    <property type="entry name" value="IRK-INTERACTING PROTEIN"/>
    <property type="match status" value="1"/>
</dbReference>
<protein>
    <submittedName>
        <fullName evidence="2">Uncharacterized protein</fullName>
    </submittedName>
</protein>
<organism evidence="2 3">
    <name type="scientific">Hibiscus syriacus</name>
    <name type="common">Rose of Sharon</name>
    <dbReference type="NCBI Taxonomy" id="106335"/>
    <lineage>
        <taxon>Eukaryota</taxon>
        <taxon>Viridiplantae</taxon>
        <taxon>Streptophyta</taxon>
        <taxon>Embryophyta</taxon>
        <taxon>Tracheophyta</taxon>
        <taxon>Spermatophyta</taxon>
        <taxon>Magnoliopsida</taxon>
        <taxon>eudicotyledons</taxon>
        <taxon>Gunneridae</taxon>
        <taxon>Pentapetalae</taxon>
        <taxon>rosids</taxon>
        <taxon>malvids</taxon>
        <taxon>Malvales</taxon>
        <taxon>Malvaceae</taxon>
        <taxon>Malvoideae</taxon>
        <taxon>Hibiscus</taxon>
    </lineage>
</organism>
<feature type="chain" id="PRO_5025397368" evidence="1">
    <location>
        <begin position="21"/>
        <end position="221"/>
    </location>
</feature>
<accession>A0A6A2XFZ8</accession>
<keyword evidence="3" id="KW-1185">Reference proteome</keyword>
<reference evidence="2" key="1">
    <citation type="submission" date="2019-09" db="EMBL/GenBank/DDBJ databases">
        <title>Draft genome information of white flower Hibiscus syriacus.</title>
        <authorList>
            <person name="Kim Y.-M."/>
        </authorList>
    </citation>
    <scope>NUCLEOTIDE SEQUENCE [LARGE SCALE GENOMIC DNA]</scope>
    <source>
        <strain evidence="2">YM2019G1</strain>
    </source>
</reference>
<dbReference type="Proteomes" id="UP000436088">
    <property type="component" value="Unassembled WGS sequence"/>
</dbReference>
<gene>
    <name evidence="2" type="ORF">F3Y22_tig00112289pilonHSYRG00195</name>
</gene>
<dbReference type="InterPro" id="IPR042316">
    <property type="entry name" value="IRKI-like"/>
</dbReference>
<proteinExistence type="predicted"/>
<dbReference type="EMBL" id="VEPZ02001544">
    <property type="protein sequence ID" value="KAE8668670.1"/>
    <property type="molecule type" value="Genomic_DNA"/>
</dbReference>
<dbReference type="AlphaFoldDB" id="A0A6A2XFZ8"/>
<dbReference type="PANTHER" id="PTHR31029">
    <property type="entry name" value="CYCLIN-DEPENDENT KINASE-LIKE PROTEIN"/>
    <property type="match status" value="1"/>
</dbReference>
<evidence type="ECO:0000313" key="2">
    <source>
        <dbReference type="EMBL" id="KAE8668670.1"/>
    </source>
</evidence>
<evidence type="ECO:0000256" key="1">
    <source>
        <dbReference type="SAM" id="SignalP"/>
    </source>
</evidence>
<comment type="caution">
    <text evidence="2">The sequence shown here is derived from an EMBL/GenBank/DDBJ whole genome shotgun (WGS) entry which is preliminary data.</text>
</comment>
<name>A0A6A2XFZ8_HIBSY</name>
<keyword evidence="1" id="KW-0732">Signal</keyword>